<reference evidence="4 5" key="1">
    <citation type="submission" date="2015-12" db="EMBL/GenBank/DDBJ databases">
        <title>The genome of Folsomia candida.</title>
        <authorList>
            <person name="Faddeeva A."/>
            <person name="Derks M.F."/>
            <person name="Anvar Y."/>
            <person name="Smit S."/>
            <person name="Van Straalen N."/>
            <person name="Roelofs D."/>
        </authorList>
    </citation>
    <scope>NUCLEOTIDE SEQUENCE [LARGE SCALE GENOMIC DNA]</scope>
    <source>
        <strain evidence="4 5">VU population</strain>
        <tissue evidence="4">Whole body</tissue>
    </source>
</reference>
<protein>
    <submittedName>
        <fullName evidence="4">Uncharacterized protein</fullName>
    </submittedName>
</protein>
<name>A0A226EW69_FOLCA</name>
<evidence type="ECO:0000256" key="2">
    <source>
        <dbReference type="SAM" id="MobiDB-lite"/>
    </source>
</evidence>
<keyword evidence="3" id="KW-1133">Transmembrane helix</keyword>
<keyword evidence="3" id="KW-0472">Membrane</keyword>
<comment type="caution">
    <text evidence="4">The sequence shown here is derived from an EMBL/GenBank/DDBJ whole genome shotgun (WGS) entry which is preliminary data.</text>
</comment>
<keyword evidence="3" id="KW-0812">Transmembrane</keyword>
<feature type="transmembrane region" description="Helical" evidence="3">
    <location>
        <begin position="140"/>
        <end position="160"/>
    </location>
</feature>
<feature type="region of interest" description="Disordered" evidence="2">
    <location>
        <begin position="1"/>
        <end position="38"/>
    </location>
</feature>
<feature type="compositionally biased region" description="Basic and acidic residues" evidence="2">
    <location>
        <begin position="8"/>
        <end position="23"/>
    </location>
</feature>
<keyword evidence="1" id="KW-0175">Coiled coil</keyword>
<gene>
    <name evidence="4" type="ORF">Fcan01_03057</name>
</gene>
<evidence type="ECO:0000313" key="5">
    <source>
        <dbReference type="Proteomes" id="UP000198287"/>
    </source>
</evidence>
<evidence type="ECO:0000313" key="4">
    <source>
        <dbReference type="EMBL" id="OXA61428.1"/>
    </source>
</evidence>
<feature type="region of interest" description="Disordered" evidence="2">
    <location>
        <begin position="50"/>
        <end position="69"/>
    </location>
</feature>
<dbReference type="AlphaFoldDB" id="A0A226EW69"/>
<evidence type="ECO:0000256" key="1">
    <source>
        <dbReference type="SAM" id="Coils"/>
    </source>
</evidence>
<organism evidence="4 5">
    <name type="scientific">Folsomia candida</name>
    <name type="common">Springtail</name>
    <dbReference type="NCBI Taxonomy" id="158441"/>
    <lineage>
        <taxon>Eukaryota</taxon>
        <taxon>Metazoa</taxon>
        <taxon>Ecdysozoa</taxon>
        <taxon>Arthropoda</taxon>
        <taxon>Hexapoda</taxon>
        <taxon>Collembola</taxon>
        <taxon>Entomobryomorpha</taxon>
        <taxon>Isotomoidea</taxon>
        <taxon>Isotomidae</taxon>
        <taxon>Proisotominae</taxon>
        <taxon>Folsomia</taxon>
    </lineage>
</organism>
<accession>A0A226EW69</accession>
<dbReference type="EMBL" id="LNIX01000001">
    <property type="protein sequence ID" value="OXA61428.1"/>
    <property type="molecule type" value="Genomic_DNA"/>
</dbReference>
<dbReference type="Proteomes" id="UP000198287">
    <property type="component" value="Unassembled WGS sequence"/>
</dbReference>
<sequence length="270" mass="30225">MSNTSSDGDEHCAKCNGIRKDSSSSHLLNPAPKPTNPNTCVEIKTMTADMTSQEPAKTTLPHTFPDIDRMPQGDIPKDSLLKNIPHSEVPSALRNRRKVSKCDRTSAFPLVSDEDRAVISSLRLNLETIQKEMLTNKPGLSPWQTILMSIVFVGLTLYCVNISGRMRSMEIEIDKMKQEVLKLRYNVSVVLDPPKQTKAGWFDYARWDMTGIGQIYSSNGGHEHVDINRTTSNYENPTAISSRGSWYQSIIQVLSGWKSLSNLTETFGYV</sequence>
<keyword evidence="5" id="KW-1185">Reference proteome</keyword>
<evidence type="ECO:0000256" key="3">
    <source>
        <dbReference type="SAM" id="Phobius"/>
    </source>
</evidence>
<proteinExistence type="predicted"/>
<feature type="coiled-coil region" evidence="1">
    <location>
        <begin position="159"/>
        <end position="186"/>
    </location>
</feature>